<keyword evidence="2 8" id="KW-1277">Toxin-antitoxin system</keyword>
<dbReference type="InterPro" id="IPR002716">
    <property type="entry name" value="PIN_dom"/>
</dbReference>
<dbReference type="AlphaFoldDB" id="A0A1C3ECR5"/>
<dbReference type="GO" id="GO:0090729">
    <property type="term" value="F:toxin activity"/>
    <property type="evidence" value="ECO:0007669"/>
    <property type="project" value="UniProtKB-KW"/>
</dbReference>
<dbReference type="OrthoDB" id="282208at2"/>
<dbReference type="Proteomes" id="UP000094828">
    <property type="component" value="Unassembled WGS sequence"/>
</dbReference>
<proteinExistence type="inferred from homology"/>
<sequence>MHPRTLLDTDVLSGLMKRNQTALNRARKYLRSYPSFTISLMTRFELMRGLQVKQASAQLAAFAVFCDNNEVLPLNDKVIVRAAEIYADLYRRGALIPDADILIAATAIENNLVFATNNVDDFARIADLQIDNWLTSS</sequence>
<keyword evidence="3 8" id="KW-0540">Nuclease</keyword>
<evidence type="ECO:0000256" key="5">
    <source>
        <dbReference type="ARBA" id="ARBA00022801"/>
    </source>
</evidence>
<dbReference type="CDD" id="cd18744">
    <property type="entry name" value="PIN_VapC4-5_FitB-like"/>
    <property type="match status" value="1"/>
</dbReference>
<protein>
    <recommendedName>
        <fullName evidence="8">Ribonuclease VapC</fullName>
        <shortName evidence="8">RNase VapC</shortName>
        <ecNumber evidence="8">3.1.-.-</ecNumber>
    </recommendedName>
    <alternativeName>
        <fullName evidence="8">Toxin VapC</fullName>
    </alternativeName>
</protein>
<gene>
    <name evidence="8" type="primary">vapC</name>
    <name evidence="10" type="ORF">A6X21_22835</name>
</gene>
<keyword evidence="4 8" id="KW-0479">Metal-binding</keyword>
<keyword evidence="5 8" id="KW-0378">Hydrolase</keyword>
<evidence type="ECO:0000256" key="8">
    <source>
        <dbReference type="HAMAP-Rule" id="MF_00265"/>
    </source>
</evidence>
<comment type="function">
    <text evidence="8">Toxic component of a toxin-antitoxin (TA) system. An RNase.</text>
</comment>
<comment type="cofactor">
    <cofactor evidence="1 8">
        <name>Mg(2+)</name>
        <dbReference type="ChEBI" id="CHEBI:18420"/>
    </cofactor>
</comment>
<dbReference type="HAMAP" id="MF_00265">
    <property type="entry name" value="VapC_Nob1"/>
    <property type="match status" value="1"/>
</dbReference>
<comment type="caution">
    <text evidence="10">The sequence shown here is derived from an EMBL/GenBank/DDBJ whole genome shotgun (WGS) entry which is preliminary data.</text>
</comment>
<evidence type="ECO:0000256" key="1">
    <source>
        <dbReference type="ARBA" id="ARBA00001946"/>
    </source>
</evidence>
<evidence type="ECO:0000256" key="7">
    <source>
        <dbReference type="ARBA" id="ARBA00038093"/>
    </source>
</evidence>
<name>A0A1C3ECR5_9PLAN</name>
<feature type="binding site" evidence="8">
    <location>
        <position position="8"/>
    </location>
    <ligand>
        <name>Mg(2+)</name>
        <dbReference type="ChEBI" id="CHEBI:18420"/>
    </ligand>
</feature>
<dbReference type="GO" id="GO:0000287">
    <property type="term" value="F:magnesium ion binding"/>
    <property type="evidence" value="ECO:0007669"/>
    <property type="project" value="UniProtKB-UniRule"/>
</dbReference>
<evidence type="ECO:0000256" key="2">
    <source>
        <dbReference type="ARBA" id="ARBA00022649"/>
    </source>
</evidence>
<dbReference type="GO" id="GO:0004540">
    <property type="term" value="F:RNA nuclease activity"/>
    <property type="evidence" value="ECO:0007669"/>
    <property type="project" value="InterPro"/>
</dbReference>
<dbReference type="PANTHER" id="PTHR33653">
    <property type="entry name" value="RIBONUCLEASE VAPC2"/>
    <property type="match status" value="1"/>
</dbReference>
<evidence type="ECO:0000259" key="9">
    <source>
        <dbReference type="Pfam" id="PF01850"/>
    </source>
</evidence>
<evidence type="ECO:0000256" key="4">
    <source>
        <dbReference type="ARBA" id="ARBA00022723"/>
    </source>
</evidence>
<dbReference type="GO" id="GO:0016787">
    <property type="term" value="F:hydrolase activity"/>
    <property type="evidence" value="ECO:0007669"/>
    <property type="project" value="UniProtKB-KW"/>
</dbReference>
<dbReference type="STRING" id="1841610.A6X21_22835"/>
<accession>A0A1C3ECR5</accession>
<dbReference type="InterPro" id="IPR029060">
    <property type="entry name" value="PIN-like_dom_sf"/>
</dbReference>
<dbReference type="InterPro" id="IPR022907">
    <property type="entry name" value="VapC_family"/>
</dbReference>
<dbReference type="PANTHER" id="PTHR33653:SF1">
    <property type="entry name" value="RIBONUCLEASE VAPC2"/>
    <property type="match status" value="1"/>
</dbReference>
<evidence type="ECO:0000313" key="11">
    <source>
        <dbReference type="Proteomes" id="UP000094828"/>
    </source>
</evidence>
<feature type="binding site" evidence="8">
    <location>
        <position position="100"/>
    </location>
    <ligand>
        <name>Mg(2+)</name>
        <dbReference type="ChEBI" id="CHEBI:18420"/>
    </ligand>
</feature>
<feature type="domain" description="PIN" evidence="9">
    <location>
        <begin position="6"/>
        <end position="127"/>
    </location>
</feature>
<dbReference type="Pfam" id="PF01850">
    <property type="entry name" value="PIN"/>
    <property type="match status" value="1"/>
</dbReference>
<dbReference type="InterPro" id="IPR050556">
    <property type="entry name" value="Type_II_TA_system_RNase"/>
</dbReference>
<keyword evidence="6 8" id="KW-0460">Magnesium</keyword>
<evidence type="ECO:0000313" key="10">
    <source>
        <dbReference type="EMBL" id="ODA31033.1"/>
    </source>
</evidence>
<organism evidence="10 11">
    <name type="scientific">Planctopirus hydrillae</name>
    <dbReference type="NCBI Taxonomy" id="1841610"/>
    <lineage>
        <taxon>Bacteria</taxon>
        <taxon>Pseudomonadati</taxon>
        <taxon>Planctomycetota</taxon>
        <taxon>Planctomycetia</taxon>
        <taxon>Planctomycetales</taxon>
        <taxon>Planctomycetaceae</taxon>
        <taxon>Planctopirus</taxon>
    </lineage>
</organism>
<reference evidence="10 11" key="1">
    <citation type="submission" date="2016-05" db="EMBL/GenBank/DDBJ databases">
        <title>Genomic and physiological characterization of Planctopirus sp. isolated from fresh water lake.</title>
        <authorList>
            <person name="Subhash Y."/>
            <person name="Ramana C."/>
        </authorList>
    </citation>
    <scope>NUCLEOTIDE SEQUENCE [LARGE SCALE GENOMIC DNA]</scope>
    <source>
        <strain evidence="10 11">JC280</strain>
    </source>
</reference>
<comment type="similarity">
    <text evidence="7 8">Belongs to the PINc/VapC protein family.</text>
</comment>
<dbReference type="RefSeq" id="WP_068847967.1">
    <property type="nucleotide sequence ID" value="NZ_LYDR01000093.1"/>
</dbReference>
<evidence type="ECO:0000256" key="6">
    <source>
        <dbReference type="ARBA" id="ARBA00022842"/>
    </source>
</evidence>
<dbReference type="EMBL" id="LYDR01000093">
    <property type="protein sequence ID" value="ODA31033.1"/>
    <property type="molecule type" value="Genomic_DNA"/>
</dbReference>
<keyword evidence="11" id="KW-1185">Reference proteome</keyword>
<dbReference type="EC" id="3.1.-.-" evidence="8"/>
<keyword evidence="8" id="KW-0800">Toxin</keyword>
<evidence type="ECO:0000256" key="3">
    <source>
        <dbReference type="ARBA" id="ARBA00022722"/>
    </source>
</evidence>
<dbReference type="Gene3D" id="3.40.50.1010">
    <property type="entry name" value="5'-nuclease"/>
    <property type="match status" value="1"/>
</dbReference>
<dbReference type="SUPFAM" id="SSF88723">
    <property type="entry name" value="PIN domain-like"/>
    <property type="match status" value="1"/>
</dbReference>